<name>A0A6V8LN86_9ACTN</name>
<dbReference type="AlphaFoldDB" id="A0A6V8LN86"/>
<dbReference type="EMBL" id="BLPG01000002">
    <property type="protein sequence ID" value="GFJ95636.1"/>
    <property type="molecule type" value="Genomic_DNA"/>
</dbReference>
<evidence type="ECO:0000313" key="2">
    <source>
        <dbReference type="Proteomes" id="UP000482960"/>
    </source>
</evidence>
<gene>
    <name evidence="1" type="ORF">Prum_092780</name>
</gene>
<dbReference type="Proteomes" id="UP000482960">
    <property type="component" value="Unassembled WGS sequence"/>
</dbReference>
<reference evidence="1 2" key="2">
    <citation type="submission" date="2020-03" db="EMBL/GenBank/DDBJ databases">
        <authorList>
            <person name="Ichikawa N."/>
            <person name="Kimura A."/>
            <person name="Kitahashi Y."/>
            <person name="Uohara A."/>
        </authorList>
    </citation>
    <scope>NUCLEOTIDE SEQUENCE [LARGE SCALE GENOMIC DNA]</scope>
    <source>
        <strain evidence="1 2">NBRC 108638</strain>
    </source>
</reference>
<sequence length="115" mass="12860">MDVGEVPQQEYLVHESVLRSHGPFPCAGDNEALAFCEQIVDTMVRGYGISRSEAVARVNRQWSQAAPPGRVPRIWIVGLDIAYHEAADYWAGAIYYGPDSHWWDPDADLQPQPPP</sequence>
<organism evidence="1 2">
    <name type="scientific">Phytohabitans rumicis</name>
    <dbReference type="NCBI Taxonomy" id="1076125"/>
    <lineage>
        <taxon>Bacteria</taxon>
        <taxon>Bacillati</taxon>
        <taxon>Actinomycetota</taxon>
        <taxon>Actinomycetes</taxon>
        <taxon>Micromonosporales</taxon>
        <taxon>Micromonosporaceae</taxon>
    </lineage>
</organism>
<dbReference type="RefSeq" id="WP_173084912.1">
    <property type="nucleotide sequence ID" value="NZ_BLPG01000002.1"/>
</dbReference>
<reference evidence="1 2" key="1">
    <citation type="submission" date="2020-03" db="EMBL/GenBank/DDBJ databases">
        <title>Whole genome shotgun sequence of Phytohabitans rumicis NBRC 108638.</title>
        <authorList>
            <person name="Komaki H."/>
            <person name="Tamura T."/>
        </authorList>
    </citation>
    <scope>NUCLEOTIDE SEQUENCE [LARGE SCALE GENOMIC DNA]</scope>
    <source>
        <strain evidence="1 2">NBRC 108638</strain>
    </source>
</reference>
<protein>
    <submittedName>
        <fullName evidence="1">Uncharacterized protein</fullName>
    </submittedName>
</protein>
<evidence type="ECO:0000313" key="1">
    <source>
        <dbReference type="EMBL" id="GFJ95636.1"/>
    </source>
</evidence>
<accession>A0A6V8LN86</accession>
<comment type="caution">
    <text evidence="1">The sequence shown here is derived from an EMBL/GenBank/DDBJ whole genome shotgun (WGS) entry which is preliminary data.</text>
</comment>
<keyword evidence="2" id="KW-1185">Reference proteome</keyword>
<proteinExistence type="predicted"/>